<feature type="transmembrane region" description="Helical" evidence="5">
    <location>
        <begin position="294"/>
        <end position="316"/>
    </location>
</feature>
<sequence>MPDLENNPSNPYSDDELEKLGRQRPSIFKNTWSEIGFCACILSASILAEFLISGFNVLLPNVIEDLGIDPAKRTWPANVFSLVTGALLLPAGRLADIHGGFIVFMFGLVWMTVWSLFTGFSRNYLMLVFGRALQGIGAAAFLPSGIMLLASTYRPGPRKNLVFGIYGACAPFGFFFGIAMAGVTGQYLMWPWFFWIGTILMSVAILGTWFLVPHKRASSEELEMDWLGTATSVSALILLVYGITNSSHLGWTSAAILAPFLVGILMLISFVYVEWRVAKHPILPSTIFAQKGMTPLALCMFLCFGSFGIFLFYAAFYERYTLMCEHCLGFLRYLLAVLSSAPSAVWSCICYPALSSYGPNYWAWIMPAMLCATIGVDIMFNVSNIYLTTNIPQNQQGLAGAFINGVLFLGMSFVLGFADYGVSQKANLGLKGSYNVGFWLGVGTAVLSILLVLFCIRIGKASSELTGAETSIRHRESICKKI</sequence>
<feature type="transmembrane region" description="Helical" evidence="5">
    <location>
        <begin position="224"/>
        <end position="243"/>
    </location>
</feature>
<comment type="caution">
    <text evidence="6">The sequence shown here is derived from an EMBL/GenBank/DDBJ whole genome shotgun (WGS) entry which is preliminary data.</text>
</comment>
<dbReference type="SUPFAM" id="SSF103473">
    <property type="entry name" value="MFS general substrate transporter"/>
    <property type="match status" value="1"/>
</dbReference>
<feature type="transmembrane region" description="Helical" evidence="5">
    <location>
        <begin position="99"/>
        <end position="117"/>
    </location>
</feature>
<keyword evidence="4 5" id="KW-0472">Membrane</keyword>
<dbReference type="OrthoDB" id="2130629at2759"/>
<dbReference type="GO" id="GO:0022857">
    <property type="term" value="F:transmembrane transporter activity"/>
    <property type="evidence" value="ECO:0007669"/>
    <property type="project" value="InterPro"/>
</dbReference>
<name>A0A9P4QL10_9PLEO</name>
<evidence type="ECO:0000256" key="3">
    <source>
        <dbReference type="ARBA" id="ARBA00022989"/>
    </source>
</evidence>
<protein>
    <submittedName>
        <fullName evidence="6">Major facilitator superfamily transporter</fullName>
    </submittedName>
</protein>
<dbReference type="Proteomes" id="UP000799444">
    <property type="component" value="Unassembled WGS sequence"/>
</dbReference>
<keyword evidence="3 5" id="KW-1133">Transmembrane helix</keyword>
<organism evidence="6 7">
    <name type="scientific">Polyplosphaeria fusca</name>
    <dbReference type="NCBI Taxonomy" id="682080"/>
    <lineage>
        <taxon>Eukaryota</taxon>
        <taxon>Fungi</taxon>
        <taxon>Dikarya</taxon>
        <taxon>Ascomycota</taxon>
        <taxon>Pezizomycotina</taxon>
        <taxon>Dothideomycetes</taxon>
        <taxon>Pleosporomycetidae</taxon>
        <taxon>Pleosporales</taxon>
        <taxon>Tetraplosphaeriaceae</taxon>
        <taxon>Polyplosphaeria</taxon>
    </lineage>
</organism>
<dbReference type="InterPro" id="IPR036259">
    <property type="entry name" value="MFS_trans_sf"/>
</dbReference>
<feature type="transmembrane region" description="Helical" evidence="5">
    <location>
        <begin position="361"/>
        <end position="386"/>
    </location>
</feature>
<feature type="transmembrane region" description="Helical" evidence="5">
    <location>
        <begin position="249"/>
        <end position="273"/>
    </location>
</feature>
<feature type="transmembrane region" description="Helical" evidence="5">
    <location>
        <begin position="123"/>
        <end position="149"/>
    </location>
</feature>
<evidence type="ECO:0000256" key="1">
    <source>
        <dbReference type="ARBA" id="ARBA00004141"/>
    </source>
</evidence>
<dbReference type="EMBL" id="ML996320">
    <property type="protein sequence ID" value="KAF2727645.1"/>
    <property type="molecule type" value="Genomic_DNA"/>
</dbReference>
<evidence type="ECO:0000256" key="2">
    <source>
        <dbReference type="ARBA" id="ARBA00022692"/>
    </source>
</evidence>
<dbReference type="AlphaFoldDB" id="A0A9P4QL10"/>
<evidence type="ECO:0000313" key="6">
    <source>
        <dbReference type="EMBL" id="KAF2727645.1"/>
    </source>
</evidence>
<evidence type="ECO:0000313" key="7">
    <source>
        <dbReference type="Proteomes" id="UP000799444"/>
    </source>
</evidence>
<gene>
    <name evidence="6" type="ORF">EJ04DRAFT_547176</name>
</gene>
<feature type="transmembrane region" description="Helical" evidence="5">
    <location>
        <begin position="161"/>
        <end position="180"/>
    </location>
</feature>
<dbReference type="GO" id="GO:0016020">
    <property type="term" value="C:membrane"/>
    <property type="evidence" value="ECO:0007669"/>
    <property type="project" value="UniProtKB-SubCell"/>
</dbReference>
<evidence type="ECO:0000256" key="4">
    <source>
        <dbReference type="ARBA" id="ARBA00023136"/>
    </source>
</evidence>
<dbReference type="PANTHER" id="PTHR42718:SF11">
    <property type="entry name" value="MAJOR FACILITATOR SUPERFAMILY (MFS) PROFILE DOMAIN-CONTAINING PROTEIN"/>
    <property type="match status" value="1"/>
</dbReference>
<evidence type="ECO:0000256" key="5">
    <source>
        <dbReference type="SAM" id="Phobius"/>
    </source>
</evidence>
<feature type="transmembrane region" description="Helical" evidence="5">
    <location>
        <begin position="398"/>
        <end position="418"/>
    </location>
</feature>
<comment type="subcellular location">
    <subcellularLocation>
        <location evidence="1">Membrane</location>
        <topology evidence="1">Multi-pass membrane protein</topology>
    </subcellularLocation>
</comment>
<keyword evidence="2 5" id="KW-0812">Transmembrane</keyword>
<dbReference type="Gene3D" id="1.20.1250.20">
    <property type="entry name" value="MFS general substrate transporter like domains"/>
    <property type="match status" value="1"/>
</dbReference>
<dbReference type="Pfam" id="PF07690">
    <property type="entry name" value="MFS_1"/>
    <property type="match status" value="1"/>
</dbReference>
<dbReference type="PANTHER" id="PTHR42718">
    <property type="entry name" value="MAJOR FACILITATOR SUPERFAMILY MULTIDRUG TRANSPORTER MFSC"/>
    <property type="match status" value="1"/>
</dbReference>
<accession>A0A9P4QL10</accession>
<proteinExistence type="predicted"/>
<keyword evidence="7" id="KW-1185">Reference proteome</keyword>
<feature type="transmembrane region" description="Helical" evidence="5">
    <location>
        <begin position="32"/>
        <end position="55"/>
    </location>
</feature>
<feature type="transmembrane region" description="Helical" evidence="5">
    <location>
        <begin position="438"/>
        <end position="456"/>
    </location>
</feature>
<dbReference type="InterPro" id="IPR011701">
    <property type="entry name" value="MFS"/>
</dbReference>
<reference evidence="6" key="1">
    <citation type="journal article" date="2020" name="Stud. Mycol.">
        <title>101 Dothideomycetes genomes: a test case for predicting lifestyles and emergence of pathogens.</title>
        <authorList>
            <person name="Haridas S."/>
            <person name="Albert R."/>
            <person name="Binder M."/>
            <person name="Bloem J."/>
            <person name="Labutti K."/>
            <person name="Salamov A."/>
            <person name="Andreopoulos B."/>
            <person name="Baker S."/>
            <person name="Barry K."/>
            <person name="Bills G."/>
            <person name="Bluhm B."/>
            <person name="Cannon C."/>
            <person name="Castanera R."/>
            <person name="Culley D."/>
            <person name="Daum C."/>
            <person name="Ezra D."/>
            <person name="Gonzalez J."/>
            <person name="Henrissat B."/>
            <person name="Kuo A."/>
            <person name="Liang C."/>
            <person name="Lipzen A."/>
            <person name="Lutzoni F."/>
            <person name="Magnuson J."/>
            <person name="Mondo S."/>
            <person name="Nolan M."/>
            <person name="Ohm R."/>
            <person name="Pangilinan J."/>
            <person name="Park H.-J."/>
            <person name="Ramirez L."/>
            <person name="Alfaro M."/>
            <person name="Sun H."/>
            <person name="Tritt A."/>
            <person name="Yoshinaga Y."/>
            <person name="Zwiers L.-H."/>
            <person name="Turgeon B."/>
            <person name="Goodwin S."/>
            <person name="Spatafora J."/>
            <person name="Crous P."/>
            <person name="Grigoriev I."/>
        </authorList>
    </citation>
    <scope>NUCLEOTIDE SEQUENCE</scope>
    <source>
        <strain evidence="6">CBS 125425</strain>
    </source>
</reference>
<feature type="transmembrane region" description="Helical" evidence="5">
    <location>
        <begin position="192"/>
        <end position="212"/>
    </location>
</feature>